<reference evidence="2 3" key="1">
    <citation type="journal article" date="2015" name="BMC Genomics">
        <title>Comparative genome analysis of Prevotella intermedia strain isolated from infected root canal reveals features related to pathogenicity and adaptation.</title>
        <authorList>
            <person name="Ruan Y."/>
            <person name="Shen L."/>
            <person name="Zou Y."/>
            <person name="Qi Z."/>
            <person name="Yin J."/>
            <person name="Jiang J."/>
            <person name="Guo L."/>
            <person name="He L."/>
            <person name="Chen Z."/>
            <person name="Tang Z."/>
            <person name="Qin S."/>
        </authorList>
    </citation>
    <scope>NUCLEOTIDE SEQUENCE [LARGE SCALE GENOMIC DNA]</scope>
    <source>
        <strain evidence="2 3">ZT</strain>
    </source>
</reference>
<dbReference type="AlphaFoldDB" id="A0AAP0V8Q7"/>
<name>A0AAP0V8Q7_PREIN</name>
<protein>
    <submittedName>
        <fullName evidence="2">Peptidase</fullName>
    </submittedName>
</protein>
<dbReference type="InterPro" id="IPR011050">
    <property type="entry name" value="Pectin_lyase_fold/virulence"/>
</dbReference>
<gene>
    <name evidence="2" type="ORF">M573_122028</name>
</gene>
<evidence type="ECO:0000256" key="1">
    <source>
        <dbReference type="SAM" id="SignalP"/>
    </source>
</evidence>
<evidence type="ECO:0000313" key="2">
    <source>
        <dbReference type="EMBL" id="KJJ86539.1"/>
    </source>
</evidence>
<evidence type="ECO:0000313" key="3">
    <source>
        <dbReference type="Proteomes" id="UP000032541"/>
    </source>
</evidence>
<proteinExistence type="predicted"/>
<comment type="caution">
    <text evidence="2">The sequence shown here is derived from an EMBL/GenBank/DDBJ whole genome shotgun (WGS) entry which is preliminary data.</text>
</comment>
<dbReference type="EMBL" id="ATMK01000022">
    <property type="protein sequence ID" value="KJJ86539.1"/>
    <property type="molecule type" value="Genomic_DNA"/>
</dbReference>
<accession>A0AAP0V8Q7</accession>
<organism evidence="2 3">
    <name type="scientific">Prevotella intermedia ZT</name>
    <dbReference type="NCBI Taxonomy" id="1347790"/>
    <lineage>
        <taxon>Bacteria</taxon>
        <taxon>Pseudomonadati</taxon>
        <taxon>Bacteroidota</taxon>
        <taxon>Bacteroidia</taxon>
        <taxon>Bacteroidales</taxon>
        <taxon>Prevotellaceae</taxon>
        <taxon>Prevotella</taxon>
    </lineage>
</organism>
<dbReference type="Proteomes" id="UP000032541">
    <property type="component" value="Unassembled WGS sequence"/>
</dbReference>
<sequence>MEVKLLKSVYAAAAALFITMFAMPQNTQAQTEYALKIAGTKVTSDNCDKLADIEGVSGTIKYDPASKTLTLQNVTIKGATNEAIYSEIDGLTIKVIDTNFLTAEFATIGFRKPLTITGGGTLNTESENMCCIYANETNLTIENCTVTAKSIIYGIAGFNGKNENITIRNANVTAEGTERGSIVDIATLTLEGCSITQPTGAAFDKEKHCVALNGAMVTSKVVITTTTAIDTPTADAAKTTQGTYTLSGVRLSNELKDLPKGIYIVNGKKIVKQ</sequence>
<keyword evidence="1" id="KW-0732">Signal</keyword>
<dbReference type="RefSeq" id="WP_045167977.1">
    <property type="nucleotide sequence ID" value="NZ_ATMK01000022.1"/>
</dbReference>
<feature type="chain" id="PRO_5042940393" evidence="1">
    <location>
        <begin position="30"/>
        <end position="273"/>
    </location>
</feature>
<feature type="signal peptide" evidence="1">
    <location>
        <begin position="1"/>
        <end position="29"/>
    </location>
</feature>
<dbReference type="SUPFAM" id="SSF51126">
    <property type="entry name" value="Pectin lyase-like"/>
    <property type="match status" value="1"/>
</dbReference>